<proteinExistence type="predicted"/>
<dbReference type="InterPro" id="IPR000618">
    <property type="entry name" value="Insect_cuticle"/>
</dbReference>
<evidence type="ECO:0000256" key="1">
    <source>
        <dbReference type="PROSITE-ProRule" id="PRU00497"/>
    </source>
</evidence>
<dbReference type="Proteomes" id="UP001153636">
    <property type="component" value="Chromosome 18"/>
</dbReference>
<name>A0A9P0CS13_9CUCU</name>
<reference evidence="3" key="1">
    <citation type="submission" date="2022-01" db="EMBL/GenBank/DDBJ databases">
        <authorList>
            <person name="King R."/>
        </authorList>
    </citation>
    <scope>NUCLEOTIDE SEQUENCE</scope>
</reference>
<sequence>MVLKFKIALIFSSVFICVHCKPPSEIGPLTYKNNLRDDGYDFLVEISDSWSREESATIDDSGKLDIEGNYFIQFPETNQFVFTTYTGGASGFLSKVAFGIKVAKSDRIPSSAIASLAGGGLG</sequence>
<organism evidence="3 4">
    <name type="scientific">Psylliodes chrysocephalus</name>
    <dbReference type="NCBI Taxonomy" id="3402493"/>
    <lineage>
        <taxon>Eukaryota</taxon>
        <taxon>Metazoa</taxon>
        <taxon>Ecdysozoa</taxon>
        <taxon>Arthropoda</taxon>
        <taxon>Hexapoda</taxon>
        <taxon>Insecta</taxon>
        <taxon>Pterygota</taxon>
        <taxon>Neoptera</taxon>
        <taxon>Endopterygota</taxon>
        <taxon>Coleoptera</taxon>
        <taxon>Polyphaga</taxon>
        <taxon>Cucujiformia</taxon>
        <taxon>Chrysomeloidea</taxon>
        <taxon>Chrysomelidae</taxon>
        <taxon>Galerucinae</taxon>
        <taxon>Alticini</taxon>
        <taxon>Psylliodes</taxon>
    </lineage>
</organism>
<accession>A0A9P0CS13</accession>
<dbReference type="OrthoDB" id="6815232at2759"/>
<gene>
    <name evidence="3" type="ORF">PSYICH_LOCUS5695</name>
</gene>
<keyword evidence="1" id="KW-0193">Cuticle</keyword>
<dbReference type="AlphaFoldDB" id="A0A9P0CS13"/>
<evidence type="ECO:0000313" key="3">
    <source>
        <dbReference type="EMBL" id="CAH1104800.1"/>
    </source>
</evidence>
<protein>
    <submittedName>
        <fullName evidence="3">Uncharacterized protein</fullName>
    </submittedName>
</protein>
<keyword evidence="4" id="KW-1185">Reference proteome</keyword>
<dbReference type="EMBL" id="OV651830">
    <property type="protein sequence ID" value="CAH1104800.1"/>
    <property type="molecule type" value="Genomic_DNA"/>
</dbReference>
<dbReference type="GO" id="GO:0042302">
    <property type="term" value="F:structural constituent of cuticle"/>
    <property type="evidence" value="ECO:0007669"/>
    <property type="project" value="UniProtKB-UniRule"/>
</dbReference>
<evidence type="ECO:0000313" key="4">
    <source>
        <dbReference type="Proteomes" id="UP001153636"/>
    </source>
</evidence>
<dbReference type="PROSITE" id="PS51155">
    <property type="entry name" value="CHIT_BIND_RR_2"/>
    <property type="match status" value="1"/>
</dbReference>
<keyword evidence="2" id="KW-0732">Signal</keyword>
<feature type="signal peptide" evidence="2">
    <location>
        <begin position="1"/>
        <end position="20"/>
    </location>
</feature>
<evidence type="ECO:0000256" key="2">
    <source>
        <dbReference type="SAM" id="SignalP"/>
    </source>
</evidence>
<feature type="chain" id="PRO_5040179492" evidence="2">
    <location>
        <begin position="21"/>
        <end position="122"/>
    </location>
</feature>